<dbReference type="InterPro" id="IPR012332">
    <property type="entry name" value="Autotransporter_pectin_lyase_C"/>
</dbReference>
<proteinExistence type="predicted"/>
<dbReference type="Gene3D" id="2.160.20.20">
    <property type="match status" value="2"/>
</dbReference>
<evidence type="ECO:0000313" key="3">
    <source>
        <dbReference type="EMBL" id="TXC73762.1"/>
    </source>
</evidence>
<reference evidence="3 4" key="1">
    <citation type="submission" date="2019-08" db="EMBL/GenBank/DDBJ databases">
        <title>Sphingorhabdus soil sp. nov., isolated from arctic soil.</title>
        <authorList>
            <person name="Liu Y."/>
        </authorList>
    </citation>
    <scope>NUCLEOTIDE SEQUENCE [LARGE SCALE GENOMIC DNA]</scope>
    <source>
        <strain evidence="3 4">D-2Q-5-6</strain>
    </source>
</reference>
<protein>
    <submittedName>
        <fullName evidence="3">Autotransporter outer membrane beta-barrel domain-containing protein</fullName>
    </submittedName>
</protein>
<sequence>MPVSATLPAAFSSQSKRLLGRSCAIGALVVIGLGFASPAAAQQACGAPANGTVTCTPTNNPYDNGIQYVAPGGNLTINLQPGVVVTPRDDFNPAILALTTGADALTINGGTNTSLTSGPNSGFTVLAATNDGALTLNLDKVTGNGATGVLASSATGATTVRANSITTTGNGRNGVSANTNSGAVLVDVGTISTNGTGSIGINATSDVANVTARFNTITTNGGSGVVATTGGNGSATVTGGSITTSGANAIGVRATGAAANGSTGVVSANVTNVITNGAGADGISLESRTSTATATSNNVITRGANARGIVVTGGANANVNFGTVQTAGVGSTGILVPAGGGLFGPRASNIVNITGDRVATTGANAVGINAAAGDTANVTFNSIVTTGDGSTGVLIPVGTGGGFFGTVSTPSANINGGTISTTGANAAGINATVSTGNLAVTVGQVTTRGTGSNAILATSQGGNAAVTLNGPVTTSGANLDGVVINAGKRATLTVGQSGSVSATANGVNITSVDGTTITNNGTIAAAPNGFAIKVAGGAATIVNNGTLTSDLQLTAGNDTLTNNGRFLVTTNIDFGAGTDLFTNTGTVLVSPGSYTFTGLERFANSGLVDLRNGAVGDRLTVPGNYVGSGNATLGLDTNLTTGASDRLVIGGAATGSTSVVIADSGVGLNSGTIIVQSGAGSSANAFVAGNRAGLVQLNVVYDPTAMTYNLVGTPGDAAYRTVGLVEAGRNIWYKSADAWTAHMRSQRDANAAYGAGEPGARVWGQFFGSTDKRDNSRTVSNFGVTRTVNTNYDQDYFGAQAGVDFGGSAGGASSFGFGVTGGYINSRVGFDNSADAMKYDAFNAGVYAGFKAGGLFVNALGKYDHYTIDSTLNGLAGDNLKADAYGALVEAGFRLGSDRFFFEPVGSISYVKSNFDDLSIANSTFAFNEDDGFRGKLGARIGSKMNVFGSVASAYLGGNYVHDFRGNDNVAFTNNGTTLILANTAARDYGEGVVGLNIGSADGIRGFFEGFGAKGKDIESYGGRVGLRFRF</sequence>
<evidence type="ECO:0000259" key="2">
    <source>
        <dbReference type="PROSITE" id="PS51208"/>
    </source>
</evidence>
<dbReference type="PROSITE" id="PS51208">
    <property type="entry name" value="AUTOTRANSPORTER"/>
    <property type="match status" value="1"/>
</dbReference>
<keyword evidence="4" id="KW-1185">Reference proteome</keyword>
<dbReference type="RefSeq" id="WP_147121599.1">
    <property type="nucleotide sequence ID" value="NZ_VOPY01000001.1"/>
</dbReference>
<dbReference type="NCBIfam" id="TIGR01414">
    <property type="entry name" value="autotrans_barl"/>
    <property type="match status" value="1"/>
</dbReference>
<dbReference type="Proteomes" id="UP000321129">
    <property type="component" value="Unassembled WGS sequence"/>
</dbReference>
<dbReference type="SMART" id="SM00869">
    <property type="entry name" value="Autotransporter"/>
    <property type="match status" value="1"/>
</dbReference>
<dbReference type="Gene3D" id="2.40.128.130">
    <property type="entry name" value="Autotransporter beta-domain"/>
    <property type="match status" value="1"/>
</dbReference>
<dbReference type="Pfam" id="PF03797">
    <property type="entry name" value="Autotransporter"/>
    <property type="match status" value="1"/>
</dbReference>
<accession>A0A5C6UKU2</accession>
<keyword evidence="1" id="KW-0732">Signal</keyword>
<feature type="domain" description="Autotransporter" evidence="2">
    <location>
        <begin position="755"/>
        <end position="1031"/>
    </location>
</feature>
<comment type="caution">
    <text evidence="3">The sequence shown here is derived from an EMBL/GenBank/DDBJ whole genome shotgun (WGS) entry which is preliminary data.</text>
</comment>
<dbReference type="InterPro" id="IPR005546">
    <property type="entry name" value="Autotransporte_beta"/>
</dbReference>
<dbReference type="InterPro" id="IPR006315">
    <property type="entry name" value="OM_autotransptr_brl_dom"/>
</dbReference>
<dbReference type="OrthoDB" id="7622012at2"/>
<dbReference type="GO" id="GO:0019867">
    <property type="term" value="C:outer membrane"/>
    <property type="evidence" value="ECO:0007669"/>
    <property type="project" value="InterPro"/>
</dbReference>
<gene>
    <name evidence="3" type="ORF">FSZ31_03260</name>
</gene>
<dbReference type="SUPFAM" id="SSF103515">
    <property type="entry name" value="Autotransporter"/>
    <property type="match status" value="1"/>
</dbReference>
<dbReference type="SUPFAM" id="SSF51126">
    <property type="entry name" value="Pectin lyase-like"/>
    <property type="match status" value="1"/>
</dbReference>
<feature type="chain" id="PRO_5022913761" evidence="1">
    <location>
        <begin position="42"/>
        <end position="1031"/>
    </location>
</feature>
<name>A0A5C6UKU2_9SPHN</name>
<feature type="signal peptide" evidence="1">
    <location>
        <begin position="1"/>
        <end position="41"/>
    </location>
</feature>
<dbReference type="EMBL" id="VOPY01000001">
    <property type="protein sequence ID" value="TXC73762.1"/>
    <property type="molecule type" value="Genomic_DNA"/>
</dbReference>
<dbReference type="InterPro" id="IPR036709">
    <property type="entry name" value="Autotransporte_beta_dom_sf"/>
</dbReference>
<dbReference type="InterPro" id="IPR011050">
    <property type="entry name" value="Pectin_lyase_fold/virulence"/>
</dbReference>
<dbReference type="AlphaFoldDB" id="A0A5C6UKU2"/>
<dbReference type="Pfam" id="PF03212">
    <property type="entry name" value="Pertactin"/>
    <property type="match status" value="1"/>
</dbReference>
<dbReference type="InterPro" id="IPR004899">
    <property type="entry name" value="Pertactin_central"/>
</dbReference>
<evidence type="ECO:0000256" key="1">
    <source>
        <dbReference type="SAM" id="SignalP"/>
    </source>
</evidence>
<organism evidence="3 4">
    <name type="scientific">Flavisphingopyxis soli</name>
    <dbReference type="NCBI Taxonomy" id="2601267"/>
    <lineage>
        <taxon>Bacteria</taxon>
        <taxon>Pseudomonadati</taxon>
        <taxon>Pseudomonadota</taxon>
        <taxon>Alphaproteobacteria</taxon>
        <taxon>Sphingomonadales</taxon>
        <taxon>Sphingopyxidaceae</taxon>
        <taxon>Flavisphingopyxis</taxon>
    </lineage>
</organism>
<evidence type="ECO:0000313" key="4">
    <source>
        <dbReference type="Proteomes" id="UP000321129"/>
    </source>
</evidence>